<name>A0A8S1QZL4_9CILI</name>
<evidence type="ECO:0000313" key="2">
    <source>
        <dbReference type="EMBL" id="CAD8120919.1"/>
    </source>
</evidence>
<organism evidence="2 3">
    <name type="scientific">Paramecium sonneborni</name>
    <dbReference type="NCBI Taxonomy" id="65129"/>
    <lineage>
        <taxon>Eukaryota</taxon>
        <taxon>Sar</taxon>
        <taxon>Alveolata</taxon>
        <taxon>Ciliophora</taxon>
        <taxon>Intramacronucleata</taxon>
        <taxon>Oligohymenophorea</taxon>
        <taxon>Peniculida</taxon>
        <taxon>Parameciidae</taxon>
        <taxon>Paramecium</taxon>
    </lineage>
</organism>
<dbReference type="OrthoDB" id="309222at2759"/>
<accession>A0A8S1QZL4</accession>
<keyword evidence="3" id="KW-1185">Reference proteome</keyword>
<sequence>MAEEEQILNRMEYHTYKILKEQNDQFKNDIANNSLQIANLNKELEQLQQSNIQFPGILSNQDQEMIRIEEEIRQIRIRDDAQIFQLRDQLSQFEQRYSQQEKKNEFQQSQHQIREPNRFFSDISKPIDGIQSIKVILDAHFNIQQIKQEIQQNTLNIIAILVSQEVSHVIYKQHQLDSQNQLQGIVVQNHEVTYQIG</sequence>
<dbReference type="AlphaFoldDB" id="A0A8S1QZL4"/>
<dbReference type="EMBL" id="CAJJDN010000129">
    <property type="protein sequence ID" value="CAD8120919.1"/>
    <property type="molecule type" value="Genomic_DNA"/>
</dbReference>
<dbReference type="Proteomes" id="UP000692954">
    <property type="component" value="Unassembled WGS sequence"/>
</dbReference>
<comment type="caution">
    <text evidence="2">The sequence shown here is derived from an EMBL/GenBank/DDBJ whole genome shotgun (WGS) entry which is preliminary data.</text>
</comment>
<proteinExistence type="predicted"/>
<reference evidence="2" key="1">
    <citation type="submission" date="2021-01" db="EMBL/GenBank/DDBJ databases">
        <authorList>
            <consortium name="Genoscope - CEA"/>
            <person name="William W."/>
        </authorList>
    </citation>
    <scope>NUCLEOTIDE SEQUENCE</scope>
</reference>
<evidence type="ECO:0000256" key="1">
    <source>
        <dbReference type="SAM" id="Coils"/>
    </source>
</evidence>
<keyword evidence="1" id="KW-0175">Coiled coil</keyword>
<feature type="coiled-coil region" evidence="1">
    <location>
        <begin position="23"/>
        <end position="110"/>
    </location>
</feature>
<evidence type="ECO:0000313" key="3">
    <source>
        <dbReference type="Proteomes" id="UP000692954"/>
    </source>
</evidence>
<protein>
    <submittedName>
        <fullName evidence="2">Uncharacterized protein</fullName>
    </submittedName>
</protein>
<gene>
    <name evidence="2" type="ORF">PSON_ATCC_30995.1.T1290015</name>
</gene>